<dbReference type="InterPro" id="IPR035965">
    <property type="entry name" value="PAS-like_dom_sf"/>
</dbReference>
<dbReference type="GO" id="GO:0016791">
    <property type="term" value="F:phosphatase activity"/>
    <property type="evidence" value="ECO:0007669"/>
    <property type="project" value="TreeGrafter"/>
</dbReference>
<dbReference type="InterPro" id="IPR052016">
    <property type="entry name" value="Bact_Sigma-Reg"/>
</dbReference>
<name>A0AA41Q8U1_9ACTN</name>
<dbReference type="InterPro" id="IPR013656">
    <property type="entry name" value="PAS_4"/>
</dbReference>
<keyword evidence="1" id="KW-0378">Hydrolase</keyword>
<sequence length="564" mass="60323">MLDDPSSPLARAILGQMLDGTGAGVVVFDPGLRFAYVNPALARINGFPVAEHLGRTVAEVMPELDACDDVLREVLADGVPREVMASGHTRATSASERRFWHAAYHRVEQDGEVLGIIGILLEVTPAQEQQRALERAQQRLTTLDQAATRIGTTLDVDRTCRELARFLVPRLADGVTVEVVPHEPEDGTRPPAAHAVRLRRAATVSVDCLQAGIGAYGEPGPHNDYGPGTPIPGILATGRPDLVDLRPGDDPALAATTAERVPVYRAIGVRSRLIVPLTARGETVGIVVLVRVDGSPEFTPEDVVTAKDLAGRAAVAIDNAHRYTREHHIARELQQALLSRPSEPHPGIRIASRYLPAERSALVGGDWFDSIPLDDGRTLLVIGDVMGHGISAAVDMSHYATMLREEARKDPEPHRVLERMDERASRLADIRPATCLLALADARLGTYTYSGAGHLPPAYVDGSGSVELLPLTAGPPLGTGLGGYARHTAPCTTPDHTLLLYTDGLVERRDEDIDASLRRLTALGLPGHLPLDSLVDAALAALLTGDVDDDVAVIAARVRYTPPG</sequence>
<dbReference type="InterPro" id="IPR001932">
    <property type="entry name" value="PPM-type_phosphatase-like_dom"/>
</dbReference>
<dbReference type="InterPro" id="IPR029016">
    <property type="entry name" value="GAF-like_dom_sf"/>
</dbReference>
<evidence type="ECO:0000256" key="1">
    <source>
        <dbReference type="ARBA" id="ARBA00022801"/>
    </source>
</evidence>
<evidence type="ECO:0000313" key="4">
    <source>
        <dbReference type="Proteomes" id="UP001165378"/>
    </source>
</evidence>
<dbReference type="AlphaFoldDB" id="A0AA41Q8U1"/>
<dbReference type="RefSeq" id="WP_235057641.1">
    <property type="nucleotide sequence ID" value="NZ_JAKFHA010000040.1"/>
</dbReference>
<dbReference type="Gene3D" id="3.60.40.10">
    <property type="entry name" value="PPM-type phosphatase domain"/>
    <property type="match status" value="1"/>
</dbReference>
<dbReference type="Pfam" id="PF08448">
    <property type="entry name" value="PAS_4"/>
    <property type="match status" value="1"/>
</dbReference>
<accession>A0AA41Q8U1</accession>
<dbReference type="CDD" id="cd00130">
    <property type="entry name" value="PAS"/>
    <property type="match status" value="1"/>
</dbReference>
<dbReference type="PROSITE" id="PS50112">
    <property type="entry name" value="PAS"/>
    <property type="match status" value="1"/>
</dbReference>
<dbReference type="FunFam" id="3.30.450.40:FF:000035">
    <property type="entry name" value="PAS sensor protein"/>
    <property type="match status" value="1"/>
</dbReference>
<reference evidence="3" key="1">
    <citation type="submission" date="2022-01" db="EMBL/GenBank/DDBJ databases">
        <title>Genome-Based Taxonomic Classification of the Phylum Actinobacteria.</title>
        <authorList>
            <person name="Gao Y."/>
        </authorList>
    </citation>
    <scope>NUCLEOTIDE SEQUENCE</scope>
    <source>
        <strain evidence="3">KLBMP 8922</strain>
    </source>
</reference>
<dbReference type="InterPro" id="IPR036457">
    <property type="entry name" value="PPM-type-like_dom_sf"/>
</dbReference>
<dbReference type="PANTHER" id="PTHR43156:SF2">
    <property type="entry name" value="STAGE II SPORULATION PROTEIN E"/>
    <property type="match status" value="1"/>
</dbReference>
<gene>
    <name evidence="3" type="ORF">LZ495_37430</name>
</gene>
<dbReference type="Proteomes" id="UP001165378">
    <property type="component" value="Unassembled WGS sequence"/>
</dbReference>
<dbReference type="InterPro" id="IPR000014">
    <property type="entry name" value="PAS"/>
</dbReference>
<dbReference type="Pfam" id="PF01590">
    <property type="entry name" value="GAF"/>
    <property type="match status" value="1"/>
</dbReference>
<evidence type="ECO:0000313" key="3">
    <source>
        <dbReference type="EMBL" id="MCF2532866.1"/>
    </source>
</evidence>
<proteinExistence type="predicted"/>
<dbReference type="NCBIfam" id="TIGR00229">
    <property type="entry name" value="sensory_box"/>
    <property type="match status" value="1"/>
</dbReference>
<dbReference type="SMART" id="SM00065">
    <property type="entry name" value="GAF"/>
    <property type="match status" value="1"/>
</dbReference>
<protein>
    <submittedName>
        <fullName evidence="3">SpoIIE family protein phosphatase</fullName>
    </submittedName>
</protein>
<comment type="caution">
    <text evidence="3">The sequence shown here is derived from an EMBL/GenBank/DDBJ whole genome shotgun (WGS) entry which is preliminary data.</text>
</comment>
<dbReference type="SMART" id="SM00331">
    <property type="entry name" value="PP2C_SIG"/>
    <property type="match status" value="1"/>
</dbReference>
<keyword evidence="4" id="KW-1185">Reference proteome</keyword>
<dbReference type="SUPFAM" id="SSF55781">
    <property type="entry name" value="GAF domain-like"/>
    <property type="match status" value="1"/>
</dbReference>
<dbReference type="InterPro" id="IPR003018">
    <property type="entry name" value="GAF"/>
</dbReference>
<dbReference type="Gene3D" id="3.30.450.20">
    <property type="entry name" value="PAS domain"/>
    <property type="match status" value="1"/>
</dbReference>
<organism evidence="3 4">
    <name type="scientific">Yinghuangia soli</name>
    <dbReference type="NCBI Taxonomy" id="2908204"/>
    <lineage>
        <taxon>Bacteria</taxon>
        <taxon>Bacillati</taxon>
        <taxon>Actinomycetota</taxon>
        <taxon>Actinomycetes</taxon>
        <taxon>Kitasatosporales</taxon>
        <taxon>Streptomycetaceae</taxon>
        <taxon>Yinghuangia</taxon>
    </lineage>
</organism>
<feature type="domain" description="PAS" evidence="2">
    <location>
        <begin position="10"/>
        <end position="63"/>
    </location>
</feature>
<dbReference type="PANTHER" id="PTHR43156">
    <property type="entry name" value="STAGE II SPORULATION PROTEIN E-RELATED"/>
    <property type="match status" value="1"/>
</dbReference>
<dbReference type="SUPFAM" id="SSF81606">
    <property type="entry name" value="PP2C-like"/>
    <property type="match status" value="1"/>
</dbReference>
<dbReference type="Gene3D" id="3.30.450.40">
    <property type="match status" value="1"/>
</dbReference>
<dbReference type="EMBL" id="JAKFHA010000040">
    <property type="protein sequence ID" value="MCF2532866.1"/>
    <property type="molecule type" value="Genomic_DNA"/>
</dbReference>
<evidence type="ECO:0000259" key="2">
    <source>
        <dbReference type="PROSITE" id="PS50112"/>
    </source>
</evidence>
<dbReference type="SUPFAM" id="SSF55785">
    <property type="entry name" value="PYP-like sensor domain (PAS domain)"/>
    <property type="match status" value="1"/>
</dbReference>
<dbReference type="Pfam" id="PF07228">
    <property type="entry name" value="SpoIIE"/>
    <property type="match status" value="1"/>
</dbReference>